<name>A0A3D5NDI2_9PROT</name>
<dbReference type="AlphaFoldDB" id="A0A3D5NDI2"/>
<evidence type="ECO:0008006" key="3">
    <source>
        <dbReference type="Google" id="ProtNLM"/>
    </source>
</evidence>
<comment type="caution">
    <text evidence="1">The sequence shown here is derived from an EMBL/GenBank/DDBJ whole genome shotgun (WGS) entry which is preliminary data.</text>
</comment>
<dbReference type="Proteomes" id="UP000264179">
    <property type="component" value="Unassembled WGS sequence"/>
</dbReference>
<protein>
    <recommendedName>
        <fullName evidence="3">N-acetyltransferase domain-containing protein</fullName>
    </recommendedName>
</protein>
<reference evidence="1 2" key="1">
    <citation type="journal article" date="2018" name="Nat. Biotechnol.">
        <title>A standardized bacterial taxonomy based on genome phylogeny substantially revises the tree of life.</title>
        <authorList>
            <person name="Parks D.H."/>
            <person name="Chuvochina M."/>
            <person name="Waite D.W."/>
            <person name="Rinke C."/>
            <person name="Skarshewski A."/>
            <person name="Chaumeil P.A."/>
            <person name="Hugenholtz P."/>
        </authorList>
    </citation>
    <scope>NUCLEOTIDE SEQUENCE [LARGE SCALE GENOMIC DNA]</scope>
    <source>
        <strain evidence="1">UBA9881</strain>
    </source>
</reference>
<gene>
    <name evidence="1" type="ORF">DHR80_18110</name>
</gene>
<accession>A0A3D5NDI2</accession>
<dbReference type="Gene3D" id="3.40.630.30">
    <property type="match status" value="1"/>
</dbReference>
<organism evidence="1 2">
    <name type="scientific">Thalassospira lucentensis</name>
    <dbReference type="NCBI Taxonomy" id="168935"/>
    <lineage>
        <taxon>Bacteria</taxon>
        <taxon>Pseudomonadati</taxon>
        <taxon>Pseudomonadota</taxon>
        <taxon>Alphaproteobacteria</taxon>
        <taxon>Rhodospirillales</taxon>
        <taxon>Thalassospiraceae</taxon>
        <taxon>Thalassospira</taxon>
    </lineage>
</organism>
<proteinExistence type="predicted"/>
<dbReference type="InterPro" id="IPR016181">
    <property type="entry name" value="Acyl_CoA_acyltransferase"/>
</dbReference>
<feature type="non-terminal residue" evidence="1">
    <location>
        <position position="175"/>
    </location>
</feature>
<dbReference type="RefSeq" id="WP_277278594.1">
    <property type="nucleotide sequence ID" value="NZ_DPOP01000143.1"/>
</dbReference>
<dbReference type="SUPFAM" id="SSF55729">
    <property type="entry name" value="Acyl-CoA N-acyltransferases (Nat)"/>
    <property type="match status" value="1"/>
</dbReference>
<evidence type="ECO:0000313" key="1">
    <source>
        <dbReference type="EMBL" id="HCW69074.1"/>
    </source>
</evidence>
<dbReference type="EMBL" id="DPOP01000143">
    <property type="protein sequence ID" value="HCW69074.1"/>
    <property type="molecule type" value="Genomic_DNA"/>
</dbReference>
<evidence type="ECO:0000313" key="2">
    <source>
        <dbReference type="Proteomes" id="UP000264179"/>
    </source>
</evidence>
<sequence length="175" mass="19076">MTVIARLNETHLSAVIALHHDVLADADPTLVAGETDIFFKQHLSDCGQIFGILDQDTLLAYGVLGLPRHGDLNFGADHGLPPDQLKSVAHIDGVAVRRYCRGQNWQYKLTCHRLNAARTAGREIALTTVAPGNVASLINILSAGMIIRGLKEKYGGHRFLIRADLGKNPMPHQTN</sequence>